<gene>
    <name evidence="3 4" type="primary">LOC105267226</name>
</gene>
<dbReference type="Pfam" id="PF00179">
    <property type="entry name" value="UQ_con"/>
    <property type="match status" value="1"/>
</dbReference>
<dbReference type="GeneID" id="105267226"/>
<proteinExistence type="predicted"/>
<feature type="domain" description="UBC core" evidence="1">
    <location>
        <begin position="3"/>
        <end position="155"/>
    </location>
</feature>
<dbReference type="InterPro" id="IPR000608">
    <property type="entry name" value="UBC"/>
</dbReference>
<dbReference type="InterPro" id="IPR050113">
    <property type="entry name" value="Ub_conjugating_enzyme"/>
</dbReference>
<evidence type="ECO:0000259" key="1">
    <source>
        <dbReference type="PROSITE" id="PS50127"/>
    </source>
</evidence>
<dbReference type="RefSeq" id="XP_011304222.1">
    <property type="nucleotide sequence ID" value="XM_011305920.1"/>
</dbReference>
<sequence length="158" mass="17980">MQVAERRLKRELSKLMAKPPEGISCYQKDERMNVLIATISGPRGSPYEGGLFNLEVEVDAHYPFHPPKMKFITSVYHPNIDTGGRICMDLLKIPKDDSGGWNPTITLESLFVAVQLLLENPNPDDPLMPDIANEYRLNKLVFEEKARRFTATHARNNQ</sequence>
<protein>
    <submittedName>
        <fullName evidence="3 4">Ubiquitin-conjugating enzyme E2 T-like</fullName>
    </submittedName>
</protein>
<evidence type="ECO:0000313" key="3">
    <source>
        <dbReference type="RefSeq" id="XP_011304222.1"/>
    </source>
</evidence>
<dbReference type="Proteomes" id="UP000694866">
    <property type="component" value="Unplaced"/>
</dbReference>
<dbReference type="SMART" id="SM00212">
    <property type="entry name" value="UBCc"/>
    <property type="match status" value="1"/>
</dbReference>
<evidence type="ECO:0000313" key="2">
    <source>
        <dbReference type="Proteomes" id="UP000694866"/>
    </source>
</evidence>
<accession>A0A9R1U1K8</accession>
<keyword evidence="2" id="KW-1185">Reference proteome</keyword>
<dbReference type="KEGG" id="fas:105267226"/>
<dbReference type="PROSITE" id="PS50127">
    <property type="entry name" value="UBC_2"/>
    <property type="match status" value="1"/>
</dbReference>
<dbReference type="Gene3D" id="3.10.110.10">
    <property type="entry name" value="Ubiquitin Conjugating Enzyme"/>
    <property type="match status" value="1"/>
</dbReference>
<dbReference type="OrthoDB" id="9978460at2759"/>
<dbReference type="PANTHER" id="PTHR24067">
    <property type="entry name" value="UBIQUITIN-CONJUGATING ENZYME E2"/>
    <property type="match status" value="1"/>
</dbReference>
<dbReference type="RefSeq" id="XP_011304223.1">
    <property type="nucleotide sequence ID" value="XM_011305921.1"/>
</dbReference>
<dbReference type="InterPro" id="IPR016135">
    <property type="entry name" value="UBQ-conjugating_enzyme/RWD"/>
</dbReference>
<reference evidence="3 4" key="1">
    <citation type="submission" date="2025-04" db="UniProtKB">
        <authorList>
            <consortium name="RefSeq"/>
        </authorList>
    </citation>
    <scope>IDENTIFICATION</scope>
    <source>
        <strain evidence="3 4">USDA-PBARC FA_bdor</strain>
        <tissue evidence="3 4">Whole organism</tissue>
    </source>
</reference>
<dbReference type="CDD" id="cd23805">
    <property type="entry name" value="UBCc_UBE2T"/>
    <property type="match status" value="1"/>
</dbReference>
<name>A0A9R1U1K8_9HYME</name>
<dbReference type="SUPFAM" id="SSF54495">
    <property type="entry name" value="UBC-like"/>
    <property type="match status" value="1"/>
</dbReference>
<dbReference type="AlphaFoldDB" id="A0A9R1U1K8"/>
<organism evidence="2 4">
    <name type="scientific">Fopius arisanus</name>
    <dbReference type="NCBI Taxonomy" id="64838"/>
    <lineage>
        <taxon>Eukaryota</taxon>
        <taxon>Metazoa</taxon>
        <taxon>Ecdysozoa</taxon>
        <taxon>Arthropoda</taxon>
        <taxon>Hexapoda</taxon>
        <taxon>Insecta</taxon>
        <taxon>Pterygota</taxon>
        <taxon>Neoptera</taxon>
        <taxon>Endopterygota</taxon>
        <taxon>Hymenoptera</taxon>
        <taxon>Apocrita</taxon>
        <taxon>Ichneumonoidea</taxon>
        <taxon>Braconidae</taxon>
        <taxon>Opiinae</taxon>
        <taxon>Fopius</taxon>
    </lineage>
</organism>
<accession>A0A9R1T7Q7</accession>
<evidence type="ECO:0000313" key="4">
    <source>
        <dbReference type="RefSeq" id="XP_011304223.1"/>
    </source>
</evidence>